<organism evidence="6 7">
    <name type="scientific">Cnephaeus nilssonii</name>
    <name type="common">Northern bat</name>
    <name type="synonym">Eptesicus nilssonii</name>
    <dbReference type="NCBI Taxonomy" id="3371016"/>
    <lineage>
        <taxon>Eukaryota</taxon>
        <taxon>Metazoa</taxon>
        <taxon>Chordata</taxon>
        <taxon>Craniata</taxon>
        <taxon>Vertebrata</taxon>
        <taxon>Euteleostomi</taxon>
        <taxon>Mammalia</taxon>
        <taxon>Eutheria</taxon>
        <taxon>Laurasiatheria</taxon>
        <taxon>Chiroptera</taxon>
        <taxon>Yangochiroptera</taxon>
        <taxon>Vespertilionidae</taxon>
        <taxon>Cnephaeus</taxon>
    </lineage>
</organism>
<comment type="caution">
    <text evidence="6">The sequence shown here is derived from an EMBL/GenBank/DDBJ whole genome shotgun (WGS) entry which is preliminary data.</text>
</comment>
<evidence type="ECO:0000256" key="2">
    <source>
        <dbReference type="ARBA" id="ARBA00023274"/>
    </source>
</evidence>
<feature type="domain" description="cGMP-dependent protein kinase interacting" evidence="5">
    <location>
        <begin position="62"/>
        <end position="135"/>
    </location>
</feature>
<dbReference type="AlphaFoldDB" id="A0AA40I736"/>
<evidence type="ECO:0000313" key="6">
    <source>
        <dbReference type="EMBL" id="KAK1343745.1"/>
    </source>
</evidence>
<sequence>MIRQGKAKPVILINSCPALRTSEIEYYVLFTKTGVHYYSGNNIELCMACGKHDGACTWAIINQLKVELEGIMQRQECFAERPALLELERFECRALEPKAAELEEELKGLSNLQADNQRLKDENVALIHIISKLSKCPLRTCPCTRIYTFCHTHPFPCVNMSDRAAGESLRSHNLPLGPADWEGRTKSPGAKGHLRPGWRHKAEPDNIDVDDDEEEEDSGDSDDGVI</sequence>
<dbReference type="Proteomes" id="UP001177744">
    <property type="component" value="Unassembled WGS sequence"/>
</dbReference>
<name>A0AA40I736_CNENI</name>
<feature type="region of interest" description="Disordered" evidence="4">
    <location>
        <begin position="169"/>
        <end position="226"/>
    </location>
</feature>
<keyword evidence="7" id="KW-1185">Reference proteome</keyword>
<dbReference type="GO" id="GO:0005840">
    <property type="term" value="C:ribosome"/>
    <property type="evidence" value="ECO:0007669"/>
    <property type="project" value="UniProtKB-KW"/>
</dbReference>
<keyword evidence="3" id="KW-0175">Coiled coil</keyword>
<evidence type="ECO:0000313" key="7">
    <source>
        <dbReference type="Proteomes" id="UP001177744"/>
    </source>
</evidence>
<dbReference type="InterPro" id="IPR029064">
    <property type="entry name" value="Ribosomal_eL30-like_sf"/>
</dbReference>
<evidence type="ECO:0000259" key="5">
    <source>
        <dbReference type="Pfam" id="PF15898"/>
    </source>
</evidence>
<dbReference type="Pfam" id="PF15898">
    <property type="entry name" value="PRKG1_interact"/>
    <property type="match status" value="1"/>
</dbReference>
<evidence type="ECO:0000256" key="4">
    <source>
        <dbReference type="SAM" id="MobiDB-lite"/>
    </source>
</evidence>
<dbReference type="InterPro" id="IPR031775">
    <property type="entry name" value="PRKG1_interact"/>
</dbReference>
<keyword evidence="2" id="KW-0687">Ribonucleoprotein</keyword>
<feature type="coiled-coil region" evidence="3">
    <location>
        <begin position="99"/>
        <end position="129"/>
    </location>
</feature>
<proteinExistence type="predicted"/>
<accession>A0AA40I736</accession>
<gene>
    <name evidence="6" type="ORF">QTO34_014298</name>
</gene>
<dbReference type="GO" id="GO:0003723">
    <property type="term" value="F:RNA binding"/>
    <property type="evidence" value="ECO:0007669"/>
    <property type="project" value="InterPro"/>
</dbReference>
<reference evidence="6" key="1">
    <citation type="submission" date="2023-06" db="EMBL/GenBank/DDBJ databases">
        <title>Reference genome for the Northern bat (Eptesicus nilssonii), a most northern bat species.</title>
        <authorList>
            <person name="Laine V.N."/>
            <person name="Pulliainen A.T."/>
            <person name="Lilley T.M."/>
        </authorList>
    </citation>
    <scope>NUCLEOTIDE SEQUENCE</scope>
    <source>
        <strain evidence="6">BLF_Eptnil</strain>
        <tissue evidence="6">Kidney</tissue>
    </source>
</reference>
<dbReference type="EMBL" id="JAULJE010000004">
    <property type="protein sequence ID" value="KAK1343745.1"/>
    <property type="molecule type" value="Genomic_DNA"/>
</dbReference>
<dbReference type="GO" id="GO:0019901">
    <property type="term" value="F:protein kinase binding"/>
    <property type="evidence" value="ECO:0007669"/>
    <property type="project" value="InterPro"/>
</dbReference>
<evidence type="ECO:0000256" key="3">
    <source>
        <dbReference type="SAM" id="Coils"/>
    </source>
</evidence>
<dbReference type="GO" id="GO:1990904">
    <property type="term" value="C:ribonucleoprotein complex"/>
    <property type="evidence" value="ECO:0007669"/>
    <property type="project" value="UniProtKB-KW"/>
</dbReference>
<protein>
    <recommendedName>
        <fullName evidence="5">cGMP-dependent protein kinase interacting domain-containing protein</fullName>
    </recommendedName>
</protein>
<evidence type="ECO:0000256" key="1">
    <source>
        <dbReference type="ARBA" id="ARBA00022980"/>
    </source>
</evidence>
<dbReference type="Gene3D" id="3.30.1330.30">
    <property type="match status" value="1"/>
</dbReference>
<dbReference type="PANTHER" id="PTHR11449">
    <property type="entry name" value="RIBOSOMAL PROTEIN L30"/>
    <property type="match status" value="1"/>
</dbReference>
<dbReference type="SUPFAM" id="SSF55315">
    <property type="entry name" value="L30e-like"/>
    <property type="match status" value="1"/>
</dbReference>
<dbReference type="InterPro" id="IPR039109">
    <property type="entry name" value="Ribosomal_eL30-like"/>
</dbReference>
<keyword evidence="1" id="KW-0689">Ribosomal protein</keyword>
<feature type="compositionally biased region" description="Acidic residues" evidence="4">
    <location>
        <begin position="205"/>
        <end position="226"/>
    </location>
</feature>